<protein>
    <recommendedName>
        <fullName evidence="3">Secreted protein</fullName>
    </recommendedName>
</protein>
<evidence type="ECO:0000256" key="1">
    <source>
        <dbReference type="SAM" id="MobiDB-lite"/>
    </source>
</evidence>
<accession>A0AAU7XAF6</accession>
<feature type="region of interest" description="Disordered" evidence="1">
    <location>
        <begin position="1"/>
        <end position="26"/>
    </location>
</feature>
<feature type="compositionally biased region" description="Basic residues" evidence="1">
    <location>
        <begin position="1"/>
        <end position="10"/>
    </location>
</feature>
<dbReference type="KEGG" id="mflg:ABS361_01905"/>
<dbReference type="AlphaFoldDB" id="A0AAU7XAF6"/>
<sequence>MSRWFSRRPLSRVPDRRDPERRGPARAARTGFAALAAVLAMAAATSQGRAAAADPDWPCIQVRNPEISATAIWGGPELKGEALDWTSDYKIANVVREIASRRTPIEQAEKTIDAFAAGEGPKDLRLTRLFVGMLEVVNQERQRVMSGIVRYSRKQHALADRIEKVGDQINALKAGKPVEGVTQADLQKLEDELVWDRRVFDERNQALQYVCESPVNLEQRAFDLARMIQEKM</sequence>
<organism evidence="2">
    <name type="scientific">Methyloraptor flagellatus</name>
    <dbReference type="NCBI Taxonomy" id="3162530"/>
    <lineage>
        <taxon>Bacteria</taxon>
        <taxon>Pseudomonadati</taxon>
        <taxon>Pseudomonadota</taxon>
        <taxon>Alphaproteobacteria</taxon>
        <taxon>Hyphomicrobiales</taxon>
        <taxon>Ancalomicrobiaceae</taxon>
        <taxon>Methyloraptor</taxon>
    </lineage>
</organism>
<evidence type="ECO:0008006" key="3">
    <source>
        <dbReference type="Google" id="ProtNLM"/>
    </source>
</evidence>
<proteinExistence type="predicted"/>
<dbReference type="EMBL" id="CP158568">
    <property type="protein sequence ID" value="XBY45074.1"/>
    <property type="molecule type" value="Genomic_DNA"/>
</dbReference>
<name>A0AAU7XAF6_9HYPH</name>
<feature type="compositionally biased region" description="Basic and acidic residues" evidence="1">
    <location>
        <begin position="13"/>
        <end position="23"/>
    </location>
</feature>
<evidence type="ECO:0000313" key="2">
    <source>
        <dbReference type="EMBL" id="XBY45074.1"/>
    </source>
</evidence>
<dbReference type="RefSeq" id="WP_407050166.1">
    <property type="nucleotide sequence ID" value="NZ_CP158568.1"/>
</dbReference>
<gene>
    <name evidence="2" type="ORF">ABS361_01905</name>
</gene>
<reference evidence="2" key="1">
    <citation type="submission" date="2024-06" db="EMBL/GenBank/DDBJ databases">
        <title>Methylostella associata gen. nov., sp. nov., a novel Ancalomicrobiaceae-affiliated facultatively methylotrophic bacteria that feed on methanotrophs of the genus Methylococcus.</title>
        <authorList>
            <person name="Saltykova V."/>
            <person name="Danilova O.V."/>
            <person name="Oshkin I.Y."/>
            <person name="Belova S.E."/>
            <person name="Pimenov N.V."/>
            <person name="Dedysh S.N."/>
        </authorList>
    </citation>
    <scope>NUCLEOTIDE SEQUENCE</scope>
    <source>
        <strain evidence="2">S20</strain>
    </source>
</reference>